<organism evidence="2 3">
    <name type="scientific">Catenaria anguillulae PL171</name>
    <dbReference type="NCBI Taxonomy" id="765915"/>
    <lineage>
        <taxon>Eukaryota</taxon>
        <taxon>Fungi</taxon>
        <taxon>Fungi incertae sedis</taxon>
        <taxon>Blastocladiomycota</taxon>
        <taxon>Blastocladiomycetes</taxon>
        <taxon>Blastocladiales</taxon>
        <taxon>Catenariaceae</taxon>
        <taxon>Catenaria</taxon>
    </lineage>
</organism>
<protein>
    <submittedName>
        <fullName evidence="2">Uncharacterized protein</fullName>
    </submittedName>
</protein>
<feature type="compositionally biased region" description="Low complexity" evidence="1">
    <location>
        <begin position="487"/>
        <end position="497"/>
    </location>
</feature>
<feature type="compositionally biased region" description="Low complexity" evidence="1">
    <location>
        <begin position="172"/>
        <end position="194"/>
    </location>
</feature>
<accession>A0A1Y2I534</accession>
<gene>
    <name evidence="2" type="ORF">BCR44DRAFT_1494933</name>
</gene>
<feature type="compositionally biased region" description="Low complexity" evidence="1">
    <location>
        <begin position="86"/>
        <end position="95"/>
    </location>
</feature>
<feature type="compositionally biased region" description="Low complexity" evidence="1">
    <location>
        <begin position="58"/>
        <end position="68"/>
    </location>
</feature>
<comment type="caution">
    <text evidence="2">The sequence shown here is derived from an EMBL/GenBank/DDBJ whole genome shotgun (WGS) entry which is preliminary data.</text>
</comment>
<evidence type="ECO:0000313" key="3">
    <source>
        <dbReference type="Proteomes" id="UP000193411"/>
    </source>
</evidence>
<reference evidence="2 3" key="1">
    <citation type="submission" date="2016-07" db="EMBL/GenBank/DDBJ databases">
        <title>Pervasive Adenine N6-methylation of Active Genes in Fungi.</title>
        <authorList>
            <consortium name="DOE Joint Genome Institute"/>
            <person name="Mondo S.J."/>
            <person name="Dannebaum R.O."/>
            <person name="Kuo R.C."/>
            <person name="Labutti K."/>
            <person name="Haridas S."/>
            <person name="Kuo A."/>
            <person name="Salamov A."/>
            <person name="Ahrendt S.R."/>
            <person name="Lipzen A."/>
            <person name="Sullivan W."/>
            <person name="Andreopoulos W.B."/>
            <person name="Clum A."/>
            <person name="Lindquist E."/>
            <person name="Daum C."/>
            <person name="Ramamoorthy G.K."/>
            <person name="Gryganskyi A."/>
            <person name="Culley D."/>
            <person name="Magnuson J.K."/>
            <person name="James T.Y."/>
            <person name="O'Malley M.A."/>
            <person name="Stajich J.E."/>
            <person name="Spatafora J.W."/>
            <person name="Visel A."/>
            <person name="Grigoriev I.V."/>
        </authorList>
    </citation>
    <scope>NUCLEOTIDE SEQUENCE [LARGE SCALE GENOMIC DNA]</scope>
    <source>
        <strain evidence="2 3">PL171</strain>
    </source>
</reference>
<feature type="region of interest" description="Disordered" evidence="1">
    <location>
        <begin position="429"/>
        <end position="498"/>
    </location>
</feature>
<dbReference type="AlphaFoldDB" id="A0A1Y2I534"/>
<dbReference type="Proteomes" id="UP000193411">
    <property type="component" value="Unassembled WGS sequence"/>
</dbReference>
<dbReference type="EMBL" id="MCFL01000001">
    <property type="protein sequence ID" value="ORZ41424.1"/>
    <property type="molecule type" value="Genomic_DNA"/>
</dbReference>
<evidence type="ECO:0000256" key="1">
    <source>
        <dbReference type="SAM" id="MobiDB-lite"/>
    </source>
</evidence>
<feature type="region of interest" description="Disordered" evidence="1">
    <location>
        <begin position="170"/>
        <end position="194"/>
    </location>
</feature>
<evidence type="ECO:0000313" key="2">
    <source>
        <dbReference type="EMBL" id="ORZ41424.1"/>
    </source>
</evidence>
<keyword evidence="3" id="KW-1185">Reference proteome</keyword>
<feature type="compositionally biased region" description="Low complexity" evidence="1">
    <location>
        <begin position="1"/>
        <end position="24"/>
    </location>
</feature>
<feature type="compositionally biased region" description="Low complexity" evidence="1">
    <location>
        <begin position="429"/>
        <end position="463"/>
    </location>
</feature>
<name>A0A1Y2I534_9FUNG</name>
<feature type="compositionally biased region" description="Low complexity" evidence="1">
    <location>
        <begin position="102"/>
        <end position="120"/>
    </location>
</feature>
<proteinExistence type="predicted"/>
<feature type="compositionally biased region" description="Basic residues" evidence="1">
    <location>
        <begin position="26"/>
        <end position="35"/>
    </location>
</feature>
<sequence>MASVSVSVSAAATASSSSSSSLSARPAHHYAHSRPRPSSISGSSTDTNGGPPLIQVTPASVPASVAAPPLAPFTRSFTVPAPPPRSSRLSSSTASGLKSFMSSSSSRGSSPSHLSSSSSSSRRHSLPGVESGNATQCPRWARVVAAARAISANVDATNFSISNTLADVQSPTTQSQLARSSSSPSPTASSASARSSAAAARLSATSRMLSRLIHDLRLEVDDDLVQLDRAIIDLVYHARKLVLSGTVPGVVPMATLLDTLWACERGVGSVARAAGELCAKLQATCVDAMTLAAEGVDGVNVQQVFDDMHIARAHFVSQLELADATRPAPPSTQVPMELVNIVQLQAQIRDEALTLNRLDQAVKRAPGLICQGMLPTGSTSTPSPTLGTKERGLLHRSASFSSLVPLPSSSQTHRPGSILSTFSSMFTSSSAHSSRSASPSPRSMSSPHRLSISSTVSSDSTLLADEDQMQSPTAADAPPVTCPPAKSTNTSTNMSSSVHDRCLRFAKAIPDRQARLGNGNGP</sequence>
<feature type="region of interest" description="Disordered" evidence="1">
    <location>
        <begin position="1"/>
        <end position="134"/>
    </location>
</feature>